<evidence type="ECO:0000256" key="6">
    <source>
        <dbReference type="SAM" id="Phobius"/>
    </source>
</evidence>
<comment type="similarity">
    <text evidence="1">Belongs to the UDP-glycosyltransferase family.</text>
</comment>
<protein>
    <recommendedName>
        <fullName evidence="2">glucuronosyltransferase</fullName>
        <ecNumber evidence="2">2.4.1.17</ecNumber>
    </recommendedName>
</protein>
<dbReference type="CDD" id="cd03784">
    <property type="entry name" value="GT1_Gtf-like"/>
    <property type="match status" value="1"/>
</dbReference>
<name>A0A0N5B5G7_STREA</name>
<dbReference type="SUPFAM" id="SSF53756">
    <property type="entry name" value="UDP-Glycosyltransferase/glycogen phosphorylase"/>
    <property type="match status" value="1"/>
</dbReference>
<keyword evidence="6" id="KW-1133">Transmembrane helix</keyword>
<keyword evidence="3" id="KW-0328">Glycosyltransferase</keyword>
<feature type="transmembrane region" description="Helical" evidence="6">
    <location>
        <begin position="140"/>
        <end position="160"/>
    </location>
</feature>
<sequence>KWMPQSDLLNDKRLSLFITHGGMGSITELSFRGVPAVVIPVQGDQYRNAKLVERQNYGIVMNKLDLTNPDILIKNIKTILDDVTYNENAKMVSKRLKKRPIGSKRVLIEHIQFAAEFGRLDMLDLGSRNMGMIEYYNLDIIIPVIFGFIILVSLVSYVIFKIVKKLFTSKAKID</sequence>
<dbReference type="PANTHER" id="PTHR48043:SF23">
    <property type="entry name" value="UDP-GLUCURONOSYLTRANSFERASE"/>
    <property type="match status" value="1"/>
</dbReference>
<dbReference type="InterPro" id="IPR050271">
    <property type="entry name" value="UDP-glycosyltransferase"/>
</dbReference>
<keyword evidence="6" id="KW-0472">Membrane</keyword>
<dbReference type="Proteomes" id="UP000046392">
    <property type="component" value="Unplaced"/>
</dbReference>
<dbReference type="InterPro" id="IPR002213">
    <property type="entry name" value="UDP_glucos_trans"/>
</dbReference>
<evidence type="ECO:0000256" key="5">
    <source>
        <dbReference type="ARBA" id="ARBA00047475"/>
    </source>
</evidence>
<evidence type="ECO:0000256" key="1">
    <source>
        <dbReference type="ARBA" id="ARBA00009995"/>
    </source>
</evidence>
<evidence type="ECO:0000313" key="7">
    <source>
        <dbReference type="Proteomes" id="UP000046392"/>
    </source>
</evidence>
<evidence type="ECO:0000256" key="3">
    <source>
        <dbReference type="ARBA" id="ARBA00022676"/>
    </source>
</evidence>
<reference evidence="8" key="1">
    <citation type="submission" date="2017-02" db="UniProtKB">
        <authorList>
            <consortium name="WormBaseParasite"/>
        </authorList>
    </citation>
    <scope>IDENTIFICATION</scope>
</reference>
<comment type="catalytic activity">
    <reaction evidence="5">
        <text>glucuronate acceptor + UDP-alpha-D-glucuronate = acceptor beta-D-glucuronoside + UDP + H(+)</text>
        <dbReference type="Rhea" id="RHEA:21032"/>
        <dbReference type="ChEBI" id="CHEBI:15378"/>
        <dbReference type="ChEBI" id="CHEBI:58052"/>
        <dbReference type="ChEBI" id="CHEBI:58223"/>
        <dbReference type="ChEBI" id="CHEBI:132367"/>
        <dbReference type="ChEBI" id="CHEBI:132368"/>
        <dbReference type="EC" id="2.4.1.17"/>
    </reaction>
</comment>
<dbReference type="EC" id="2.4.1.17" evidence="2"/>
<keyword evidence="4" id="KW-0808">Transferase</keyword>
<proteinExistence type="inferred from homology"/>
<organism evidence="7 8">
    <name type="scientific">Strongyloides papillosus</name>
    <name type="common">Intestinal threadworm</name>
    <dbReference type="NCBI Taxonomy" id="174720"/>
    <lineage>
        <taxon>Eukaryota</taxon>
        <taxon>Metazoa</taxon>
        <taxon>Ecdysozoa</taxon>
        <taxon>Nematoda</taxon>
        <taxon>Chromadorea</taxon>
        <taxon>Rhabditida</taxon>
        <taxon>Tylenchina</taxon>
        <taxon>Panagrolaimomorpha</taxon>
        <taxon>Strongyloidoidea</taxon>
        <taxon>Strongyloididae</taxon>
        <taxon>Strongyloides</taxon>
    </lineage>
</organism>
<dbReference type="PANTHER" id="PTHR48043">
    <property type="entry name" value="EG:EG0003.4 PROTEIN-RELATED"/>
    <property type="match status" value="1"/>
</dbReference>
<accession>A0A0N5B5G7</accession>
<dbReference type="Pfam" id="PF00201">
    <property type="entry name" value="UDPGT"/>
    <property type="match status" value="1"/>
</dbReference>
<dbReference type="GO" id="GO:0015020">
    <property type="term" value="F:glucuronosyltransferase activity"/>
    <property type="evidence" value="ECO:0007669"/>
    <property type="project" value="UniProtKB-EC"/>
</dbReference>
<keyword evidence="7" id="KW-1185">Reference proteome</keyword>
<dbReference type="WBParaSite" id="SPAL_0000130900.1">
    <property type="protein sequence ID" value="SPAL_0000130900.1"/>
    <property type="gene ID" value="SPAL_0000130900"/>
</dbReference>
<evidence type="ECO:0000313" key="8">
    <source>
        <dbReference type="WBParaSite" id="SPAL_0000130900.1"/>
    </source>
</evidence>
<keyword evidence="6" id="KW-0812">Transmembrane</keyword>
<evidence type="ECO:0000256" key="2">
    <source>
        <dbReference type="ARBA" id="ARBA00012544"/>
    </source>
</evidence>
<dbReference type="Gene3D" id="3.40.50.2000">
    <property type="entry name" value="Glycogen Phosphorylase B"/>
    <property type="match status" value="1"/>
</dbReference>
<dbReference type="AlphaFoldDB" id="A0A0N5B5G7"/>
<evidence type="ECO:0000256" key="4">
    <source>
        <dbReference type="ARBA" id="ARBA00022679"/>
    </source>
</evidence>